<dbReference type="RefSeq" id="WP_259628311.1">
    <property type="nucleotide sequence ID" value="NZ_JANYMP010000026.1"/>
</dbReference>
<name>A0A9X3A4H5_9PSEU</name>
<comment type="caution">
    <text evidence="1">The sequence shown here is derived from an EMBL/GenBank/DDBJ whole genome shotgun (WGS) entry which is preliminary data.</text>
</comment>
<accession>A0A9X3A4H5</accession>
<organism evidence="1 2">
    <name type="scientific">Umezawaea endophytica</name>
    <dbReference type="NCBI Taxonomy" id="1654476"/>
    <lineage>
        <taxon>Bacteria</taxon>
        <taxon>Bacillati</taxon>
        <taxon>Actinomycetota</taxon>
        <taxon>Actinomycetes</taxon>
        <taxon>Pseudonocardiales</taxon>
        <taxon>Pseudonocardiaceae</taxon>
        <taxon>Umezawaea</taxon>
    </lineage>
</organism>
<keyword evidence="2" id="KW-1185">Reference proteome</keyword>
<reference evidence="1" key="1">
    <citation type="submission" date="2022-08" db="EMBL/GenBank/DDBJ databases">
        <authorList>
            <person name="Tistechok S."/>
            <person name="Samborskyy M."/>
            <person name="Roman I."/>
        </authorList>
    </citation>
    <scope>NUCLEOTIDE SEQUENCE</scope>
    <source>
        <strain evidence="1">DSM 103496</strain>
    </source>
</reference>
<proteinExistence type="predicted"/>
<protein>
    <submittedName>
        <fullName evidence="1">Uncharacterized protein</fullName>
    </submittedName>
</protein>
<dbReference type="Proteomes" id="UP001141259">
    <property type="component" value="Unassembled WGS sequence"/>
</dbReference>
<dbReference type="AlphaFoldDB" id="A0A9X3A4H5"/>
<dbReference type="EMBL" id="JANYMP010000026">
    <property type="protein sequence ID" value="MCS7482849.1"/>
    <property type="molecule type" value="Genomic_DNA"/>
</dbReference>
<evidence type="ECO:0000313" key="2">
    <source>
        <dbReference type="Proteomes" id="UP001141259"/>
    </source>
</evidence>
<evidence type="ECO:0000313" key="1">
    <source>
        <dbReference type="EMBL" id="MCS7482849.1"/>
    </source>
</evidence>
<sequence>MSTQSDNTSASATECWCCGGEYAEAELTRLGTHPEVGVCRTCAQSLHRRAVERYDQNHPTVGARLRAIVGTVRSVVIRKGWHERRIIGGALHWIDRHLP</sequence>
<gene>
    <name evidence="1" type="ORF">NZH93_38890</name>
</gene>